<dbReference type="Gramene" id="Psat06G0105700-T1">
    <property type="protein sequence ID" value="KAI5394210.1"/>
    <property type="gene ID" value="KIW84_061057"/>
</dbReference>
<evidence type="ECO:0000256" key="1">
    <source>
        <dbReference type="SAM" id="MobiDB-lite"/>
    </source>
</evidence>
<sequence>MKRALIKINPGDSHVSENLQSPNLDDKRIRLERRWRRREIMVDSLNRSRVASATTTALKIRGNTDVLIDKNEHRIDDEADEEWKTFLATYRSGEDDDDDEMDEDYGSFLATYNSDIEADCASNHSGGSNIDHDEADAEYLSFLATYDPDVENDSAGNQSGGSNIDSDEIDADYVSFLATYDPDVENDSAGNHSGGSNVDVNIGNNNVSEEIEEGYNGFSNQFASDCISDGVDVDEDDRLLRKSFNVGQNSLVSEQKFDTPEVQCVVDEDYEQFLNSGWVVDGDFVYGCDKNTKNASNVEDESNSSDSDLVVLESYPNCENTPFVSSKAYDSSCFGEEMHPKDNMQTTSFYHSQFRKRLVEYLDRPYDYKEYKSLIIEAYERKEKERHLETRRGVIKSYHAVGFTRSYLDLYPDLAKAIAMESKEKPRVLFLLRGLFFWLENASHEGQFQPWRDESCLEMMRKM</sequence>
<dbReference type="Proteomes" id="UP001058974">
    <property type="component" value="Chromosome 6"/>
</dbReference>
<feature type="region of interest" description="Disordered" evidence="1">
    <location>
        <begin position="148"/>
        <end position="167"/>
    </location>
</feature>
<proteinExistence type="predicted"/>
<evidence type="ECO:0000313" key="3">
    <source>
        <dbReference type="Proteomes" id="UP001058974"/>
    </source>
</evidence>
<dbReference type="OrthoDB" id="298344at2759"/>
<evidence type="ECO:0000313" key="2">
    <source>
        <dbReference type="EMBL" id="KAI5394210.1"/>
    </source>
</evidence>
<accession>A0A9D4W4D3</accession>
<reference evidence="2 3" key="1">
    <citation type="journal article" date="2022" name="Nat. Genet.">
        <title>Improved pea reference genome and pan-genome highlight genomic features and evolutionary characteristics.</title>
        <authorList>
            <person name="Yang T."/>
            <person name="Liu R."/>
            <person name="Luo Y."/>
            <person name="Hu S."/>
            <person name="Wang D."/>
            <person name="Wang C."/>
            <person name="Pandey M.K."/>
            <person name="Ge S."/>
            <person name="Xu Q."/>
            <person name="Li N."/>
            <person name="Li G."/>
            <person name="Huang Y."/>
            <person name="Saxena R.K."/>
            <person name="Ji Y."/>
            <person name="Li M."/>
            <person name="Yan X."/>
            <person name="He Y."/>
            <person name="Liu Y."/>
            <person name="Wang X."/>
            <person name="Xiang C."/>
            <person name="Varshney R.K."/>
            <person name="Ding H."/>
            <person name="Gao S."/>
            <person name="Zong X."/>
        </authorList>
    </citation>
    <scope>NUCLEOTIDE SEQUENCE [LARGE SCALE GENOMIC DNA]</scope>
    <source>
        <strain evidence="2 3">cv. Zhongwan 6</strain>
    </source>
</reference>
<feature type="compositionally biased region" description="Polar residues" evidence="1">
    <location>
        <begin position="154"/>
        <end position="164"/>
    </location>
</feature>
<dbReference type="PANTHER" id="PTHR34194">
    <property type="entry name" value="F14J8.16 PROTEIN"/>
    <property type="match status" value="1"/>
</dbReference>
<dbReference type="EMBL" id="JAMSHJ010000006">
    <property type="protein sequence ID" value="KAI5394210.1"/>
    <property type="molecule type" value="Genomic_DNA"/>
</dbReference>
<gene>
    <name evidence="2" type="ORF">KIW84_061057</name>
</gene>
<comment type="caution">
    <text evidence="2">The sequence shown here is derived from an EMBL/GenBank/DDBJ whole genome shotgun (WGS) entry which is preliminary data.</text>
</comment>
<name>A0A9D4W4D3_PEA</name>
<organism evidence="2 3">
    <name type="scientific">Pisum sativum</name>
    <name type="common">Garden pea</name>
    <name type="synonym">Lathyrus oleraceus</name>
    <dbReference type="NCBI Taxonomy" id="3888"/>
    <lineage>
        <taxon>Eukaryota</taxon>
        <taxon>Viridiplantae</taxon>
        <taxon>Streptophyta</taxon>
        <taxon>Embryophyta</taxon>
        <taxon>Tracheophyta</taxon>
        <taxon>Spermatophyta</taxon>
        <taxon>Magnoliopsida</taxon>
        <taxon>eudicotyledons</taxon>
        <taxon>Gunneridae</taxon>
        <taxon>Pentapetalae</taxon>
        <taxon>rosids</taxon>
        <taxon>fabids</taxon>
        <taxon>Fabales</taxon>
        <taxon>Fabaceae</taxon>
        <taxon>Papilionoideae</taxon>
        <taxon>50 kb inversion clade</taxon>
        <taxon>NPAAA clade</taxon>
        <taxon>Hologalegina</taxon>
        <taxon>IRL clade</taxon>
        <taxon>Fabeae</taxon>
        <taxon>Lathyrus</taxon>
    </lineage>
</organism>
<dbReference type="PANTHER" id="PTHR34194:SF27">
    <property type="match status" value="1"/>
</dbReference>
<keyword evidence="3" id="KW-1185">Reference proteome</keyword>
<dbReference type="Gramene" id="Psat0s1315g0200.1">
    <property type="protein sequence ID" value="Psat0s1315g0200.1.cds"/>
    <property type="gene ID" value="Psat0s1315g0200"/>
</dbReference>
<dbReference type="AlphaFoldDB" id="A0A9D4W4D3"/>
<protein>
    <submittedName>
        <fullName evidence="2">Uncharacterized protein</fullName>
    </submittedName>
</protein>